<feature type="transmembrane region" description="Helical" evidence="13">
    <location>
        <begin position="31"/>
        <end position="50"/>
    </location>
</feature>
<evidence type="ECO:0000256" key="12">
    <source>
        <dbReference type="SAM" id="MobiDB-lite"/>
    </source>
</evidence>
<dbReference type="EMBL" id="VKAC01000002">
    <property type="protein sequence ID" value="TXR57524.1"/>
    <property type="molecule type" value="Genomic_DNA"/>
</dbReference>
<dbReference type="AlphaFoldDB" id="A0A5C8ZIV2"/>
<feature type="transmembrane region" description="Helical" evidence="13">
    <location>
        <begin position="91"/>
        <end position="110"/>
    </location>
</feature>
<keyword evidence="6" id="KW-0560">Oxidoreductase</keyword>
<dbReference type="GO" id="GO:0016020">
    <property type="term" value="C:membrane"/>
    <property type="evidence" value="ECO:0007669"/>
    <property type="project" value="UniProtKB-SubCell"/>
</dbReference>
<dbReference type="GO" id="GO:0006784">
    <property type="term" value="P:heme A biosynthetic process"/>
    <property type="evidence" value="ECO:0007669"/>
    <property type="project" value="InterPro"/>
</dbReference>
<reference evidence="14 15" key="1">
    <citation type="submission" date="2019-07" db="EMBL/GenBank/DDBJ databases">
        <title>Quadrisphaera sp. strain DD2A genome sequencing and assembly.</title>
        <authorList>
            <person name="Kim I."/>
        </authorList>
    </citation>
    <scope>NUCLEOTIDE SEQUENCE [LARGE SCALE GENOMIC DNA]</scope>
    <source>
        <strain evidence="14 15">DD2A</strain>
    </source>
</reference>
<evidence type="ECO:0000256" key="9">
    <source>
        <dbReference type="ARBA" id="ARBA00023136"/>
    </source>
</evidence>
<feature type="transmembrane region" description="Helical" evidence="13">
    <location>
        <begin position="190"/>
        <end position="212"/>
    </location>
</feature>
<feature type="transmembrane region" description="Helical" evidence="13">
    <location>
        <begin position="290"/>
        <end position="309"/>
    </location>
</feature>
<keyword evidence="7" id="KW-0408">Iron</keyword>
<dbReference type="PANTHER" id="PTHR35457:SF1">
    <property type="entry name" value="HEME A SYNTHASE"/>
    <property type="match status" value="1"/>
</dbReference>
<keyword evidence="9 13" id="KW-0472">Membrane</keyword>
<dbReference type="InterPro" id="IPR003780">
    <property type="entry name" value="COX15/CtaA_fam"/>
</dbReference>
<feature type="transmembrane region" description="Helical" evidence="13">
    <location>
        <begin position="149"/>
        <end position="170"/>
    </location>
</feature>
<evidence type="ECO:0000313" key="15">
    <source>
        <dbReference type="Proteomes" id="UP000321234"/>
    </source>
</evidence>
<organism evidence="14 15">
    <name type="scientific">Quadrisphaera setariae</name>
    <dbReference type="NCBI Taxonomy" id="2593304"/>
    <lineage>
        <taxon>Bacteria</taxon>
        <taxon>Bacillati</taxon>
        <taxon>Actinomycetota</taxon>
        <taxon>Actinomycetes</taxon>
        <taxon>Kineosporiales</taxon>
        <taxon>Kineosporiaceae</taxon>
        <taxon>Quadrisphaera</taxon>
    </lineage>
</organism>
<evidence type="ECO:0000256" key="7">
    <source>
        <dbReference type="ARBA" id="ARBA00023004"/>
    </source>
</evidence>
<feature type="transmembrane region" description="Helical" evidence="13">
    <location>
        <begin position="122"/>
        <end position="143"/>
    </location>
</feature>
<proteinExistence type="predicted"/>
<name>A0A5C8ZIV2_9ACTN</name>
<evidence type="ECO:0000256" key="10">
    <source>
        <dbReference type="ARBA" id="ARBA00023157"/>
    </source>
</evidence>
<gene>
    <name evidence="14" type="ORF">FMM08_04665</name>
</gene>
<evidence type="ECO:0000256" key="11">
    <source>
        <dbReference type="ARBA" id="ARBA00023444"/>
    </source>
</evidence>
<comment type="subcellular location">
    <subcellularLocation>
        <location evidence="1">Membrane</location>
        <topology evidence="1">Multi-pass membrane protein</topology>
    </subcellularLocation>
</comment>
<dbReference type="OrthoDB" id="5241540at2"/>
<feature type="transmembrane region" description="Helical" evidence="13">
    <location>
        <begin position="232"/>
        <end position="255"/>
    </location>
</feature>
<evidence type="ECO:0000256" key="5">
    <source>
        <dbReference type="ARBA" id="ARBA00022989"/>
    </source>
</evidence>
<sequence>MTSTTARYGPATPSPQDPTPAAGRLGRGTRAVLLANLVAEVGIVVTGGLVRLTGSGLGCPTWPQCAPGSYVPTVHQAEGFHKYIEFGNRTLTFLVLVLAVAALVAVWRLRGPDGAPRRRLRALAVVPVVGVLLQAVIGGITVLTRLSPFTVSVHFLVSMVLVAASTLLLLRALEGDGPPRLLVHPAVRLLAVGLAAVTALVLAVGTVVTGAGPHSGDAEEPARYALDPRTVSWLHADLVLLLVGLLIGLLVALHVSPAPAVAKRRGWWVLGVVLLQGLIGYVQYATALPVPLVALHMLGACLLVVAVTAQWTSLRERTGAAPARRA</sequence>
<dbReference type="GO" id="GO:0016491">
    <property type="term" value="F:oxidoreductase activity"/>
    <property type="evidence" value="ECO:0007669"/>
    <property type="project" value="UniProtKB-KW"/>
</dbReference>
<evidence type="ECO:0000256" key="6">
    <source>
        <dbReference type="ARBA" id="ARBA00023002"/>
    </source>
</evidence>
<feature type="region of interest" description="Disordered" evidence="12">
    <location>
        <begin position="1"/>
        <end position="23"/>
    </location>
</feature>
<comment type="caution">
    <text evidence="14">The sequence shown here is derived from an EMBL/GenBank/DDBJ whole genome shotgun (WGS) entry which is preliminary data.</text>
</comment>
<evidence type="ECO:0000256" key="1">
    <source>
        <dbReference type="ARBA" id="ARBA00004141"/>
    </source>
</evidence>
<evidence type="ECO:0000313" key="14">
    <source>
        <dbReference type="EMBL" id="TXR57524.1"/>
    </source>
</evidence>
<dbReference type="PANTHER" id="PTHR35457">
    <property type="entry name" value="HEME A SYNTHASE"/>
    <property type="match status" value="1"/>
</dbReference>
<dbReference type="Proteomes" id="UP000321234">
    <property type="component" value="Unassembled WGS sequence"/>
</dbReference>
<dbReference type="InterPro" id="IPR050450">
    <property type="entry name" value="COX15/CtaA_HemeA_synthase"/>
</dbReference>
<keyword evidence="3 13" id="KW-0812">Transmembrane</keyword>
<keyword evidence="8" id="KW-0350">Heme biosynthesis</keyword>
<keyword evidence="4" id="KW-0479">Metal-binding</keyword>
<evidence type="ECO:0000256" key="2">
    <source>
        <dbReference type="ARBA" id="ARBA00022475"/>
    </source>
</evidence>
<dbReference type="Pfam" id="PF02628">
    <property type="entry name" value="COX15-CtaA"/>
    <property type="match status" value="1"/>
</dbReference>
<evidence type="ECO:0000256" key="8">
    <source>
        <dbReference type="ARBA" id="ARBA00023133"/>
    </source>
</evidence>
<protein>
    <submittedName>
        <fullName evidence="14">Heme A synthase</fullName>
    </submittedName>
</protein>
<keyword evidence="5 13" id="KW-1133">Transmembrane helix</keyword>
<evidence type="ECO:0000256" key="4">
    <source>
        <dbReference type="ARBA" id="ARBA00022723"/>
    </source>
</evidence>
<comment type="pathway">
    <text evidence="11">Porphyrin-containing compound metabolism.</text>
</comment>
<dbReference type="GO" id="GO:0046872">
    <property type="term" value="F:metal ion binding"/>
    <property type="evidence" value="ECO:0007669"/>
    <property type="project" value="UniProtKB-KW"/>
</dbReference>
<evidence type="ECO:0000256" key="13">
    <source>
        <dbReference type="SAM" id="Phobius"/>
    </source>
</evidence>
<dbReference type="RefSeq" id="WP_147925164.1">
    <property type="nucleotide sequence ID" value="NZ_VKAC01000002.1"/>
</dbReference>
<keyword evidence="2" id="KW-1003">Cell membrane</keyword>
<accession>A0A5C8ZIV2</accession>
<keyword evidence="15" id="KW-1185">Reference proteome</keyword>
<evidence type="ECO:0000256" key="3">
    <source>
        <dbReference type="ARBA" id="ARBA00022692"/>
    </source>
</evidence>
<feature type="transmembrane region" description="Helical" evidence="13">
    <location>
        <begin position="267"/>
        <end position="284"/>
    </location>
</feature>
<keyword evidence="10" id="KW-1015">Disulfide bond</keyword>